<evidence type="ECO:0000259" key="1">
    <source>
        <dbReference type="PROSITE" id="PS51186"/>
    </source>
</evidence>
<dbReference type="InterPro" id="IPR016181">
    <property type="entry name" value="Acyl_CoA_acyltransferase"/>
</dbReference>
<evidence type="ECO:0000313" key="3">
    <source>
        <dbReference type="Proteomes" id="UP000580517"/>
    </source>
</evidence>
<keyword evidence="2" id="KW-0808">Transferase</keyword>
<dbReference type="CDD" id="cd04301">
    <property type="entry name" value="NAT_SF"/>
    <property type="match status" value="1"/>
</dbReference>
<feature type="domain" description="N-acetyltransferase" evidence="1">
    <location>
        <begin position="27"/>
        <end position="171"/>
    </location>
</feature>
<reference evidence="2 3" key="1">
    <citation type="submission" date="2020-07" db="EMBL/GenBank/DDBJ databases">
        <title>Taxonomic revisions and descriptions of new bacterial species based on genomic comparisons in the high-G+C-content subgroup of the family Alcaligenaceae.</title>
        <authorList>
            <person name="Szabo A."/>
            <person name="Felfoldi T."/>
        </authorList>
    </citation>
    <scope>NUCLEOTIDE SEQUENCE [LARGE SCALE GENOMIC DNA]</scope>
    <source>
        <strain evidence="2 3">DSM 25264</strain>
    </source>
</reference>
<proteinExistence type="predicted"/>
<dbReference type="PROSITE" id="PS51186">
    <property type="entry name" value="GNAT"/>
    <property type="match status" value="1"/>
</dbReference>
<sequence length="171" mass="18925">MASPAYHGVLSGRRRPQYSGAAKVTDIVLKHIETDEALTACFPVMQQLRPALQGPEDFIARVRRMQGDHYRILAAWHDGVPLALAGYRLQENLIYGRFLYVDDLVTTQASRGQNLGARLLAELDGIAMRLGCVKLVLDTGLANALAQRFYFRQGLLTGAMRFSKVLEGVHG</sequence>
<comment type="caution">
    <text evidence="2">The sequence shown here is derived from an EMBL/GenBank/DDBJ whole genome shotgun (WGS) entry which is preliminary data.</text>
</comment>
<dbReference type="Pfam" id="PF00583">
    <property type="entry name" value="Acetyltransf_1"/>
    <property type="match status" value="1"/>
</dbReference>
<dbReference type="InterPro" id="IPR000182">
    <property type="entry name" value="GNAT_dom"/>
</dbReference>
<dbReference type="SUPFAM" id="SSF55729">
    <property type="entry name" value="Acyl-CoA N-acyltransferases (Nat)"/>
    <property type="match status" value="1"/>
</dbReference>
<dbReference type="Gene3D" id="3.40.630.30">
    <property type="match status" value="1"/>
</dbReference>
<name>A0A853F7G1_9BURK</name>
<accession>A0A853F7G1</accession>
<gene>
    <name evidence="2" type="ORF">H0A68_02650</name>
</gene>
<dbReference type="GO" id="GO:0016747">
    <property type="term" value="F:acyltransferase activity, transferring groups other than amino-acyl groups"/>
    <property type="evidence" value="ECO:0007669"/>
    <property type="project" value="InterPro"/>
</dbReference>
<dbReference type="AlphaFoldDB" id="A0A853F7G1"/>
<dbReference type="Proteomes" id="UP000580517">
    <property type="component" value="Unassembled WGS sequence"/>
</dbReference>
<organism evidence="2 3">
    <name type="scientific">Allopusillimonas soli</name>
    <dbReference type="NCBI Taxonomy" id="659016"/>
    <lineage>
        <taxon>Bacteria</taxon>
        <taxon>Pseudomonadati</taxon>
        <taxon>Pseudomonadota</taxon>
        <taxon>Betaproteobacteria</taxon>
        <taxon>Burkholderiales</taxon>
        <taxon>Alcaligenaceae</taxon>
        <taxon>Allopusillimonas</taxon>
    </lineage>
</organism>
<dbReference type="OrthoDB" id="9805924at2"/>
<protein>
    <submittedName>
        <fullName evidence="2">GNAT family N-acetyltransferase</fullName>
    </submittedName>
</protein>
<dbReference type="EMBL" id="JACCEW010000001">
    <property type="protein sequence ID" value="NYT35758.1"/>
    <property type="molecule type" value="Genomic_DNA"/>
</dbReference>
<evidence type="ECO:0000313" key="2">
    <source>
        <dbReference type="EMBL" id="NYT35758.1"/>
    </source>
</evidence>
<keyword evidence="3" id="KW-1185">Reference proteome</keyword>